<dbReference type="AlphaFoldDB" id="A0A9E2S7T8"/>
<evidence type="ECO:0000313" key="3">
    <source>
        <dbReference type="Proteomes" id="UP000812270"/>
    </source>
</evidence>
<keyword evidence="3" id="KW-1185">Reference proteome</keyword>
<gene>
    <name evidence="2" type="ORF">KTO63_13515</name>
</gene>
<dbReference type="PROSITE" id="PS51257">
    <property type="entry name" value="PROKAR_LIPOPROTEIN"/>
    <property type="match status" value="1"/>
</dbReference>
<feature type="domain" description="Pesticidal crystal protein Cry22Aa Ig-like" evidence="1">
    <location>
        <begin position="46"/>
        <end position="113"/>
    </location>
</feature>
<comment type="caution">
    <text evidence="2">The sequence shown here is derived from an EMBL/GenBank/DDBJ whole genome shotgun (WGS) entry which is preliminary data.</text>
</comment>
<proteinExistence type="predicted"/>
<dbReference type="InterPro" id="IPR032179">
    <property type="entry name" value="Cry22Aa_Ig-like"/>
</dbReference>
<dbReference type="Pfam" id="PF16403">
    <property type="entry name" value="Bact_surface_Ig-like"/>
    <property type="match status" value="1"/>
</dbReference>
<accession>A0A9E2S7T8</accession>
<evidence type="ECO:0000259" key="1">
    <source>
        <dbReference type="Pfam" id="PF16403"/>
    </source>
</evidence>
<organism evidence="2 3">
    <name type="scientific">Pinibacter aurantiacus</name>
    <dbReference type="NCBI Taxonomy" id="2851599"/>
    <lineage>
        <taxon>Bacteria</taxon>
        <taxon>Pseudomonadati</taxon>
        <taxon>Bacteroidota</taxon>
        <taxon>Chitinophagia</taxon>
        <taxon>Chitinophagales</taxon>
        <taxon>Chitinophagaceae</taxon>
        <taxon>Pinibacter</taxon>
    </lineage>
</organism>
<evidence type="ECO:0000313" key="2">
    <source>
        <dbReference type="EMBL" id="MBV4358178.1"/>
    </source>
</evidence>
<sequence>MIKNIFSLTILVAAASLILGSCRKYSPVSNDQNVGISKITYYPIVTIKGEHLMILKQGDAYTDPGVDATIKDQPVTPVVSGSVNTAVPAVYNITYSATNEDGFSASDWRTVVVIGNDVAANDFSGTYLRAATGVTSTWTKTAPGVYNVDNPGGAAVGVGYIVIAVNYTGNKIAIPKQYATDPTVGSPGIVSSSKETYTPAQYSWVFLAGGYGTGLRTFDKQ</sequence>
<protein>
    <submittedName>
        <fullName evidence="2">DUF5011 domain-containing protein</fullName>
    </submittedName>
</protein>
<dbReference type="Proteomes" id="UP000812270">
    <property type="component" value="Unassembled WGS sequence"/>
</dbReference>
<dbReference type="EMBL" id="JAHSPG010000010">
    <property type="protein sequence ID" value="MBV4358178.1"/>
    <property type="molecule type" value="Genomic_DNA"/>
</dbReference>
<reference evidence="2" key="1">
    <citation type="submission" date="2021-06" db="EMBL/GenBank/DDBJ databases">
        <authorList>
            <person name="Huq M.A."/>
        </authorList>
    </citation>
    <scope>NUCLEOTIDE SEQUENCE</scope>
    <source>
        <strain evidence="2">MAH-26</strain>
    </source>
</reference>
<dbReference type="RefSeq" id="WP_217791860.1">
    <property type="nucleotide sequence ID" value="NZ_JAHSPG010000010.1"/>
</dbReference>
<name>A0A9E2S7T8_9BACT</name>